<comment type="caution">
    <text evidence="2">The sequence shown here is derived from an EMBL/GenBank/DDBJ whole genome shotgun (WGS) entry which is preliminary data.</text>
</comment>
<dbReference type="EMBL" id="JAPJDO010000040">
    <property type="protein sequence ID" value="MCX2940465.1"/>
    <property type="molecule type" value="Genomic_DNA"/>
</dbReference>
<evidence type="ECO:0000256" key="1">
    <source>
        <dbReference type="SAM" id="MobiDB-lite"/>
    </source>
</evidence>
<proteinExistence type="predicted"/>
<evidence type="ECO:0000313" key="2">
    <source>
        <dbReference type="EMBL" id="MCX2940465.1"/>
    </source>
</evidence>
<feature type="region of interest" description="Disordered" evidence="1">
    <location>
        <begin position="85"/>
        <end position="107"/>
    </location>
</feature>
<sequence>MAWRDTPQGPVITDLRVTSFDGTPITVSSLRKIVPDRLARAAAAKNEELKILEWSRDRIRKALEDEFGDELQARGVDLSHMEAMARSEPGAGGPRLIRRKRPRGQPKLTNQELQQIADWARAAAAESFDDGLAVHGKIAARAAAAEWRSYSKKHLPSSETVKGWIRRCKDAGLLAPDYTRKPRNTSSEDG</sequence>
<evidence type="ECO:0000313" key="3">
    <source>
        <dbReference type="Proteomes" id="UP001300745"/>
    </source>
</evidence>
<dbReference type="RefSeq" id="WP_266074028.1">
    <property type="nucleotide sequence ID" value="NZ_JAPJDO010000040.1"/>
</dbReference>
<keyword evidence="3" id="KW-1185">Reference proteome</keyword>
<accession>A0ABT3SNN9</accession>
<reference evidence="2 3" key="1">
    <citation type="submission" date="2022-11" db="EMBL/GenBank/DDBJ databases">
        <title>Mycobacterium sp. nov.</title>
        <authorList>
            <person name="Papic B."/>
            <person name="Spicic S."/>
            <person name="Duvnjak S."/>
        </authorList>
    </citation>
    <scope>NUCLEOTIDE SEQUENCE [LARGE SCALE GENOMIC DNA]</scope>
    <source>
        <strain evidence="2 3">CVI_P4</strain>
    </source>
</reference>
<name>A0ABT3SNN9_9MYCO</name>
<dbReference type="Proteomes" id="UP001300745">
    <property type="component" value="Unassembled WGS sequence"/>
</dbReference>
<organism evidence="2 3">
    <name type="scientific">Mycobacterium pinniadriaticum</name>
    <dbReference type="NCBI Taxonomy" id="2994102"/>
    <lineage>
        <taxon>Bacteria</taxon>
        <taxon>Bacillati</taxon>
        <taxon>Actinomycetota</taxon>
        <taxon>Actinomycetes</taxon>
        <taxon>Mycobacteriales</taxon>
        <taxon>Mycobacteriaceae</taxon>
        <taxon>Mycobacterium</taxon>
    </lineage>
</organism>
<protein>
    <submittedName>
        <fullName evidence="2">Uncharacterized protein</fullName>
    </submittedName>
</protein>
<gene>
    <name evidence="2" type="ORF">ORI27_27610</name>
</gene>